<dbReference type="EMBL" id="FN648730">
    <property type="protein sequence ID" value="CBN80343.1"/>
    <property type="molecule type" value="Genomic_DNA"/>
</dbReference>
<reference evidence="1 2" key="1">
    <citation type="journal article" date="2010" name="Nature">
        <title>The Ectocarpus genome and the independent evolution of multicellularity in brown algae.</title>
        <authorList>
            <person name="Cock J.M."/>
            <person name="Sterck L."/>
            <person name="Rouze P."/>
            <person name="Scornet D."/>
            <person name="Allen A.E."/>
            <person name="Amoutzias G."/>
            <person name="Anthouard V."/>
            <person name="Artiguenave F."/>
            <person name="Aury J.M."/>
            <person name="Badger J.H."/>
            <person name="Beszteri B."/>
            <person name="Billiau K."/>
            <person name="Bonnet E."/>
            <person name="Bothwell J.H."/>
            <person name="Bowler C."/>
            <person name="Boyen C."/>
            <person name="Brownlee C."/>
            <person name="Carrano C.J."/>
            <person name="Charrier B."/>
            <person name="Cho G.Y."/>
            <person name="Coelho S.M."/>
            <person name="Collen J."/>
            <person name="Corre E."/>
            <person name="Da Silva C."/>
            <person name="Delage L."/>
            <person name="Delaroque N."/>
            <person name="Dittami S.M."/>
            <person name="Doulbeau S."/>
            <person name="Elias M."/>
            <person name="Farnham G."/>
            <person name="Gachon C.M."/>
            <person name="Gschloessl B."/>
            <person name="Heesch S."/>
            <person name="Jabbari K."/>
            <person name="Jubin C."/>
            <person name="Kawai H."/>
            <person name="Kimura K."/>
            <person name="Kloareg B."/>
            <person name="Kupper F.C."/>
            <person name="Lang D."/>
            <person name="Le Bail A."/>
            <person name="Leblanc C."/>
            <person name="Lerouge P."/>
            <person name="Lohr M."/>
            <person name="Lopez P.J."/>
            <person name="Martens C."/>
            <person name="Maumus F."/>
            <person name="Michel G."/>
            <person name="Miranda-Saavedra D."/>
            <person name="Morales J."/>
            <person name="Moreau H."/>
            <person name="Motomura T."/>
            <person name="Nagasato C."/>
            <person name="Napoli C.A."/>
            <person name="Nelson D.R."/>
            <person name="Nyvall-Collen P."/>
            <person name="Peters A.F."/>
            <person name="Pommier C."/>
            <person name="Potin P."/>
            <person name="Poulain J."/>
            <person name="Quesneville H."/>
            <person name="Read B."/>
            <person name="Rensing S.A."/>
            <person name="Ritter A."/>
            <person name="Rousvoal S."/>
            <person name="Samanta M."/>
            <person name="Samson G."/>
            <person name="Schroeder D.C."/>
            <person name="Segurens B."/>
            <person name="Strittmatter M."/>
            <person name="Tonon T."/>
            <person name="Tregear J.W."/>
            <person name="Valentin K."/>
            <person name="von Dassow P."/>
            <person name="Yamagishi T."/>
            <person name="Van de Peer Y."/>
            <person name="Wincker P."/>
        </authorList>
    </citation>
    <scope>NUCLEOTIDE SEQUENCE [LARGE SCALE GENOMIC DNA]</scope>
    <source>
        <strain evidence="2">Ec32 / CCAP1310/4</strain>
    </source>
</reference>
<dbReference type="AlphaFoldDB" id="D8LP72"/>
<sequence length="101" mass="11265">MMSSSSFNLNVFSNMFSIGTADHNEDCYAHVFRCLCVRFGDRTDCLARRRWCSLTGCFYHRDVVVVDVGDDNHHVGSNRNEAACESGARALCLIHGAICID</sequence>
<dbReference type="InParanoid" id="D8LP72"/>
<accession>D8LP72</accession>
<keyword evidence="2" id="KW-1185">Reference proteome</keyword>
<protein>
    <submittedName>
        <fullName evidence="1">EsV-1-38</fullName>
    </submittedName>
</protein>
<evidence type="ECO:0000313" key="2">
    <source>
        <dbReference type="Proteomes" id="UP000002630"/>
    </source>
</evidence>
<name>D8LP72_ECTSI</name>
<gene>
    <name evidence="1" type="ORF">Esi_0052_0212</name>
</gene>
<evidence type="ECO:0000313" key="1">
    <source>
        <dbReference type="EMBL" id="CBN80343.1"/>
    </source>
</evidence>
<dbReference type="Proteomes" id="UP000002630">
    <property type="component" value="Linkage Group LG16"/>
</dbReference>
<dbReference type="EMBL" id="FN649741">
    <property type="protein sequence ID" value="CBN80343.1"/>
    <property type="molecule type" value="Genomic_DNA"/>
</dbReference>
<organism evidence="1 2">
    <name type="scientific">Ectocarpus siliculosus</name>
    <name type="common">Brown alga</name>
    <name type="synonym">Conferva siliculosa</name>
    <dbReference type="NCBI Taxonomy" id="2880"/>
    <lineage>
        <taxon>Eukaryota</taxon>
        <taxon>Sar</taxon>
        <taxon>Stramenopiles</taxon>
        <taxon>Ochrophyta</taxon>
        <taxon>PX clade</taxon>
        <taxon>Phaeophyceae</taxon>
        <taxon>Ectocarpales</taxon>
        <taxon>Ectocarpaceae</taxon>
        <taxon>Ectocarpus</taxon>
    </lineage>
</organism>
<proteinExistence type="predicted"/>